<keyword evidence="1 2" id="KW-0238">DNA-binding</keyword>
<dbReference type="SUPFAM" id="SSF46689">
    <property type="entry name" value="Homeodomain-like"/>
    <property type="match status" value="1"/>
</dbReference>
<dbReference type="InterPro" id="IPR009057">
    <property type="entry name" value="Homeodomain-like_sf"/>
</dbReference>
<reference evidence="5 6" key="1">
    <citation type="submission" date="2023-07" db="EMBL/GenBank/DDBJ databases">
        <title>Sorghum-associated microbial communities from plants grown in Nebraska, USA.</title>
        <authorList>
            <person name="Schachtman D."/>
        </authorList>
    </citation>
    <scope>NUCLEOTIDE SEQUENCE [LARGE SCALE GENOMIC DNA]</scope>
    <source>
        <strain evidence="5 6">BE248</strain>
    </source>
</reference>
<gene>
    <name evidence="5" type="ORF">J2X11_000025</name>
</gene>
<dbReference type="RefSeq" id="WP_309965021.1">
    <property type="nucleotide sequence ID" value="NZ_JAVDWH010000001.1"/>
</dbReference>
<evidence type="ECO:0000256" key="2">
    <source>
        <dbReference type="PROSITE-ProRule" id="PRU00335"/>
    </source>
</evidence>
<feature type="region of interest" description="Disordered" evidence="3">
    <location>
        <begin position="1"/>
        <end position="25"/>
    </location>
</feature>
<dbReference type="PANTHER" id="PTHR30055">
    <property type="entry name" value="HTH-TYPE TRANSCRIPTIONAL REGULATOR RUTR"/>
    <property type="match status" value="1"/>
</dbReference>
<dbReference type="PANTHER" id="PTHR30055:SF184">
    <property type="entry name" value="HTH-TYPE TRANSCRIPTIONAL REGULATOR ETHR"/>
    <property type="match status" value="1"/>
</dbReference>
<sequence>MTEGAPERPGEDAWNRLVDRRGPNRGDDRRDALLGAFDQLLREQSLEEINVVEISKRAGVTRSAFYFYFESKAIAVMALMQDLYDAAAEVNEVLVKAEGEPEERIHSALKMLFDSVDGSPHTYRALLEARAASPTVRQMWDAGRADFASVIAGMISTERAAGRASEGPSSEALASVLLDLNDHALERHSLGSGPPRDEHIEALTFIWLQSIYGAETRKKQR</sequence>
<evidence type="ECO:0000313" key="5">
    <source>
        <dbReference type="EMBL" id="MDR7085186.1"/>
    </source>
</evidence>
<dbReference type="Gene3D" id="1.10.357.10">
    <property type="entry name" value="Tetracycline Repressor, domain 2"/>
    <property type="match status" value="1"/>
</dbReference>
<dbReference type="Pfam" id="PF00440">
    <property type="entry name" value="TetR_N"/>
    <property type="match status" value="1"/>
</dbReference>
<evidence type="ECO:0000256" key="1">
    <source>
        <dbReference type="ARBA" id="ARBA00023125"/>
    </source>
</evidence>
<dbReference type="InterPro" id="IPR049397">
    <property type="entry name" value="EthR_C"/>
</dbReference>
<name>A0ABU1UJ22_9ACTN</name>
<proteinExistence type="predicted"/>
<keyword evidence="6" id="KW-1185">Reference proteome</keyword>
<dbReference type="Proteomes" id="UP001257739">
    <property type="component" value="Unassembled WGS sequence"/>
</dbReference>
<dbReference type="Pfam" id="PF21313">
    <property type="entry name" value="EthR_C"/>
    <property type="match status" value="1"/>
</dbReference>
<feature type="domain" description="HTH tetR-type" evidence="4">
    <location>
        <begin position="27"/>
        <end position="87"/>
    </location>
</feature>
<evidence type="ECO:0000256" key="3">
    <source>
        <dbReference type="SAM" id="MobiDB-lite"/>
    </source>
</evidence>
<dbReference type="PROSITE" id="PS50977">
    <property type="entry name" value="HTH_TETR_2"/>
    <property type="match status" value="1"/>
</dbReference>
<dbReference type="InterPro" id="IPR050109">
    <property type="entry name" value="HTH-type_TetR-like_transc_reg"/>
</dbReference>
<dbReference type="EMBL" id="JAVDWH010000001">
    <property type="protein sequence ID" value="MDR7085186.1"/>
    <property type="molecule type" value="Genomic_DNA"/>
</dbReference>
<accession>A0ABU1UJ22</accession>
<comment type="caution">
    <text evidence="5">The sequence shown here is derived from an EMBL/GenBank/DDBJ whole genome shotgun (WGS) entry which is preliminary data.</text>
</comment>
<dbReference type="InterPro" id="IPR001647">
    <property type="entry name" value="HTH_TetR"/>
</dbReference>
<dbReference type="InterPro" id="IPR036271">
    <property type="entry name" value="Tet_transcr_reg_TetR-rel_C_sf"/>
</dbReference>
<organism evidence="5 6">
    <name type="scientific">Aeromicrobium panaciterrae</name>
    <dbReference type="NCBI Taxonomy" id="363861"/>
    <lineage>
        <taxon>Bacteria</taxon>
        <taxon>Bacillati</taxon>
        <taxon>Actinomycetota</taxon>
        <taxon>Actinomycetes</taxon>
        <taxon>Propionibacteriales</taxon>
        <taxon>Nocardioidaceae</taxon>
        <taxon>Aeromicrobium</taxon>
    </lineage>
</organism>
<feature type="DNA-binding region" description="H-T-H motif" evidence="2">
    <location>
        <begin position="50"/>
        <end position="69"/>
    </location>
</feature>
<dbReference type="SUPFAM" id="SSF48498">
    <property type="entry name" value="Tetracyclin repressor-like, C-terminal domain"/>
    <property type="match status" value="1"/>
</dbReference>
<protein>
    <submittedName>
        <fullName evidence="5">AcrR family transcriptional regulator</fullName>
    </submittedName>
</protein>
<evidence type="ECO:0000313" key="6">
    <source>
        <dbReference type="Proteomes" id="UP001257739"/>
    </source>
</evidence>
<dbReference type="PRINTS" id="PR00455">
    <property type="entry name" value="HTHTETR"/>
</dbReference>
<dbReference type="Gene3D" id="1.10.10.60">
    <property type="entry name" value="Homeodomain-like"/>
    <property type="match status" value="1"/>
</dbReference>
<evidence type="ECO:0000259" key="4">
    <source>
        <dbReference type="PROSITE" id="PS50977"/>
    </source>
</evidence>